<organism evidence="2">
    <name type="scientific">Lygus hesperus</name>
    <name type="common">Western plant bug</name>
    <dbReference type="NCBI Taxonomy" id="30085"/>
    <lineage>
        <taxon>Eukaryota</taxon>
        <taxon>Metazoa</taxon>
        <taxon>Ecdysozoa</taxon>
        <taxon>Arthropoda</taxon>
        <taxon>Hexapoda</taxon>
        <taxon>Insecta</taxon>
        <taxon>Pterygota</taxon>
        <taxon>Neoptera</taxon>
        <taxon>Paraneoptera</taxon>
        <taxon>Hemiptera</taxon>
        <taxon>Heteroptera</taxon>
        <taxon>Panheteroptera</taxon>
        <taxon>Cimicomorpha</taxon>
        <taxon>Miridae</taxon>
        <taxon>Mirini</taxon>
        <taxon>Lygus</taxon>
    </lineage>
</organism>
<reference evidence="2" key="2">
    <citation type="submission" date="2014-07" db="EMBL/GenBank/DDBJ databases">
        <authorList>
            <person name="Hull J."/>
        </authorList>
    </citation>
    <scope>NUCLEOTIDE SEQUENCE</scope>
</reference>
<sequence length="323" mass="36689">HQHQHQHQYHHSLHSRELNPSALPSSHDDDESWYILFNDWVLFLNPERTSKQDLISVSLEGFKKRSCVGTNTSKDTRSTAAADLRKEMYLSTRASLIVEIDPQQLFLPIHEMYVDRVVESSIDLLHTLVHRFLSNDTAEHSSYLLPSTVDAVERALLQHSDFKQFHNRCCNFNGSFNANTCTDTDTYATKDPEISDKFTTLFEMLQCLPSSAIMVVSPTTSLKSLTNTVDTSSVPPTITDVADTCDRVAAVQPTHPTSNTINTENLQRNISTIPQVCQLCVLVSTHAHTYTHAHTHVHRNGRKLHRMRFSSRRYASRSITPTY</sequence>
<proteinExistence type="predicted"/>
<protein>
    <submittedName>
        <fullName evidence="2">Endochitinase</fullName>
    </submittedName>
</protein>
<evidence type="ECO:0000313" key="2">
    <source>
        <dbReference type="EMBL" id="JAG38305.1"/>
    </source>
</evidence>
<evidence type="ECO:0000313" key="5">
    <source>
        <dbReference type="EMBL" id="JAQ07043.1"/>
    </source>
</evidence>
<feature type="compositionally biased region" description="Basic residues" evidence="1">
    <location>
        <begin position="1"/>
        <end position="13"/>
    </location>
</feature>
<reference evidence="2" key="1">
    <citation type="journal article" date="2014" name="PLoS ONE">
        <title>Transcriptome-Based Identification of ABC Transporters in the Western Tarnished Plant Bug Lygus hesperus.</title>
        <authorList>
            <person name="Hull J.J."/>
            <person name="Chaney K."/>
            <person name="Geib S.M."/>
            <person name="Fabrick J.A."/>
            <person name="Brent C.S."/>
            <person name="Walsh D."/>
            <person name="Lavine L.C."/>
        </authorList>
    </citation>
    <scope>NUCLEOTIDE SEQUENCE</scope>
</reference>
<dbReference type="EMBL" id="GBHO01005294">
    <property type="protein sequence ID" value="JAG38310.1"/>
    <property type="molecule type" value="Transcribed_RNA"/>
</dbReference>
<dbReference type="EMBL" id="GBHO01005296">
    <property type="protein sequence ID" value="JAG38308.1"/>
    <property type="molecule type" value="Transcribed_RNA"/>
</dbReference>
<name>A0A0A9Z923_LYGHE</name>
<accession>A0A0A9Z923</accession>
<feature type="non-terminal residue" evidence="2">
    <location>
        <position position="1"/>
    </location>
</feature>
<gene>
    <name evidence="2" type="primary">CTS1_0</name>
    <name evidence="4" type="synonym">CTS1_1</name>
    <name evidence="3" type="synonym">CTS1_2</name>
    <name evidence="2" type="ORF">CM83_10345</name>
    <name evidence="4" type="ORF">CM83_10351</name>
    <name evidence="3" type="ORF">CM83_10353</name>
    <name evidence="5" type="ORF">g.25158</name>
</gene>
<reference evidence="5" key="3">
    <citation type="journal article" date="2016" name="Gigascience">
        <title>De novo construction of an expanded transcriptome assembly for the western tarnished plant bug, Lygus hesperus.</title>
        <authorList>
            <person name="Tassone E.E."/>
            <person name="Geib S.M."/>
            <person name="Hall B."/>
            <person name="Fabrick J.A."/>
            <person name="Brent C.S."/>
            <person name="Hull J.J."/>
        </authorList>
    </citation>
    <scope>NUCLEOTIDE SEQUENCE</scope>
</reference>
<evidence type="ECO:0000256" key="1">
    <source>
        <dbReference type="SAM" id="MobiDB-lite"/>
    </source>
</evidence>
<dbReference type="EMBL" id="GDHC01011586">
    <property type="protein sequence ID" value="JAQ07043.1"/>
    <property type="molecule type" value="Transcribed_RNA"/>
</dbReference>
<evidence type="ECO:0000313" key="3">
    <source>
        <dbReference type="EMBL" id="JAG38308.1"/>
    </source>
</evidence>
<feature type="region of interest" description="Disordered" evidence="1">
    <location>
        <begin position="1"/>
        <end position="24"/>
    </location>
</feature>
<dbReference type="AlphaFoldDB" id="A0A0A9Z923"/>
<evidence type="ECO:0000313" key="4">
    <source>
        <dbReference type="EMBL" id="JAG38310.1"/>
    </source>
</evidence>
<dbReference type="EMBL" id="GBHO01005299">
    <property type="protein sequence ID" value="JAG38305.1"/>
    <property type="molecule type" value="Transcribed_RNA"/>
</dbReference>